<dbReference type="Proteomes" id="UP001054945">
    <property type="component" value="Unassembled WGS sequence"/>
</dbReference>
<dbReference type="EMBL" id="BPLR01002639">
    <property type="protein sequence ID" value="GIX75989.1"/>
    <property type="molecule type" value="Genomic_DNA"/>
</dbReference>
<keyword evidence="3" id="KW-1185">Reference proteome</keyword>
<feature type="transmembrane region" description="Helical" evidence="1">
    <location>
        <begin position="60"/>
        <end position="78"/>
    </location>
</feature>
<name>A0AAV4MYD2_CAEEX</name>
<gene>
    <name evidence="2" type="ORF">CEXT_429321</name>
</gene>
<keyword evidence="1" id="KW-0812">Transmembrane</keyword>
<evidence type="ECO:0000256" key="1">
    <source>
        <dbReference type="SAM" id="Phobius"/>
    </source>
</evidence>
<organism evidence="2 3">
    <name type="scientific">Caerostris extrusa</name>
    <name type="common">Bark spider</name>
    <name type="synonym">Caerostris bankana</name>
    <dbReference type="NCBI Taxonomy" id="172846"/>
    <lineage>
        <taxon>Eukaryota</taxon>
        <taxon>Metazoa</taxon>
        <taxon>Ecdysozoa</taxon>
        <taxon>Arthropoda</taxon>
        <taxon>Chelicerata</taxon>
        <taxon>Arachnida</taxon>
        <taxon>Araneae</taxon>
        <taxon>Araneomorphae</taxon>
        <taxon>Entelegynae</taxon>
        <taxon>Araneoidea</taxon>
        <taxon>Araneidae</taxon>
        <taxon>Caerostris</taxon>
    </lineage>
</organism>
<evidence type="ECO:0000313" key="3">
    <source>
        <dbReference type="Proteomes" id="UP001054945"/>
    </source>
</evidence>
<proteinExistence type="predicted"/>
<sequence>MMRKDFCCKKEIDTVILRISNGGLYQKLVDDEAFFRQLKHFNSTSYKEVGKSLGLEEMSGIFYVLVLFHGLAFIIFLMEVGHCRWIERHTN</sequence>
<accession>A0AAV4MYD2</accession>
<protein>
    <submittedName>
        <fullName evidence="2">Uncharacterized protein</fullName>
    </submittedName>
</protein>
<keyword evidence="1" id="KW-0472">Membrane</keyword>
<dbReference type="AlphaFoldDB" id="A0AAV4MYD2"/>
<reference evidence="2 3" key="1">
    <citation type="submission" date="2021-06" db="EMBL/GenBank/DDBJ databases">
        <title>Caerostris extrusa draft genome.</title>
        <authorList>
            <person name="Kono N."/>
            <person name="Arakawa K."/>
        </authorList>
    </citation>
    <scope>NUCLEOTIDE SEQUENCE [LARGE SCALE GENOMIC DNA]</scope>
</reference>
<evidence type="ECO:0000313" key="2">
    <source>
        <dbReference type="EMBL" id="GIX75989.1"/>
    </source>
</evidence>
<keyword evidence="1" id="KW-1133">Transmembrane helix</keyword>
<comment type="caution">
    <text evidence="2">The sequence shown here is derived from an EMBL/GenBank/DDBJ whole genome shotgun (WGS) entry which is preliminary data.</text>
</comment>